<dbReference type="GO" id="GO:1990351">
    <property type="term" value="C:transporter complex"/>
    <property type="evidence" value="ECO:0007669"/>
    <property type="project" value="TreeGrafter"/>
</dbReference>
<evidence type="ECO:0000313" key="3">
    <source>
        <dbReference type="Proteomes" id="UP000636888"/>
    </source>
</evidence>
<comment type="caution">
    <text evidence="2">The sequence shown here is derived from an EMBL/GenBank/DDBJ whole genome shotgun (WGS) entry which is preliminary data.</text>
</comment>
<protein>
    <submittedName>
        <fullName evidence="2">LPS-assembly protein LptD</fullName>
    </submittedName>
</protein>
<dbReference type="AlphaFoldDB" id="A0A8J7S8P2"/>
<name>A0A8J7S8P2_9BACT</name>
<dbReference type="HAMAP" id="MF_01411">
    <property type="entry name" value="LPS_assembly_LptD"/>
    <property type="match status" value="1"/>
</dbReference>
<dbReference type="EMBL" id="JAEMHM010000027">
    <property type="protein sequence ID" value="MBJ6727672.1"/>
    <property type="molecule type" value="Genomic_DNA"/>
</dbReference>
<dbReference type="InterPro" id="IPR007543">
    <property type="entry name" value="LptD_C"/>
</dbReference>
<evidence type="ECO:0000313" key="2">
    <source>
        <dbReference type="EMBL" id="MBJ6727672.1"/>
    </source>
</evidence>
<dbReference type="Proteomes" id="UP000636888">
    <property type="component" value="Unassembled WGS sequence"/>
</dbReference>
<dbReference type="GO" id="GO:0015920">
    <property type="term" value="P:lipopolysaccharide transport"/>
    <property type="evidence" value="ECO:0007669"/>
    <property type="project" value="InterPro"/>
</dbReference>
<dbReference type="PANTHER" id="PTHR30189:SF1">
    <property type="entry name" value="LPS-ASSEMBLY PROTEIN LPTD"/>
    <property type="match status" value="1"/>
</dbReference>
<accession>A0A8J7S8P2</accession>
<sequence>MLLSPVSGRADEVTLNADTLTLDTASDSYVARGKVRLLREGVSLMADSVVYNRLTAEATALGAVRLEKGDDLVKGDRLRINLDTQQGELLNGDLFIKKSNFRLLGQRVDKTGDRDYEVHRGTFTTCNGDHPSWRFEARDIKIALDEYATGKDAVFYAGDIPLLYFPYLVFPVQRDRQSGLLLPRIGRSSKKGLYYTQPYYWAIDASQEATFALDLQSSRGVGTAVDYRYLRAHGSEGSLQAYGIYDFQTENPPAQGVNQLSGPAAPGFRGELNQKHLEVFSPDTTFASDLHFLTDRKYYRDFGEVAGEYNRQYLESTLSIDHKWERYNVTGLLSYVEDLVSPNNEQSLQRLPAVNFVGAGEKIGPTFLSLYSGVTNFERGEGTNGQRLVLEPRLSLYSRPASLFDLSLFGGYRQRFYNTYGGDQNGSQGVGVGDAGGAVSLPLERVYNGSVRHVITPSVGYTFVEDKDQDRLPFFDWDDRVLPRNMATWSVTNTITRKEYLESGIPSYRDLVFLRISQGYDFTGARRPGGAGDQNRIPPRDLLTLVDPGHHLTDLMVETRVSPFKDVTFGADGRINPIDGNLSTGNVSATATGEAGNRGTLGYRYSRGQVNYLEGSFTYPIFKPFVASALERYSIDRGAFLESRYALEYRQQCWSLTFSYSDRISDREFMVNFTLSGVGSLGSVRLF</sequence>
<dbReference type="InterPro" id="IPR050218">
    <property type="entry name" value="LptD"/>
</dbReference>
<gene>
    <name evidence="2" type="ORF">JFN93_23440</name>
</gene>
<dbReference type="PANTHER" id="PTHR30189">
    <property type="entry name" value="LPS-ASSEMBLY PROTEIN"/>
    <property type="match status" value="1"/>
</dbReference>
<dbReference type="InterPro" id="IPR020889">
    <property type="entry name" value="LipoPS_assembly_LptD"/>
</dbReference>
<keyword evidence="3" id="KW-1185">Reference proteome</keyword>
<reference evidence="2" key="1">
    <citation type="submission" date="2020-12" db="EMBL/GenBank/DDBJ databases">
        <title>Geomonas sp. Red875, isolated from river sediment.</title>
        <authorList>
            <person name="Xu Z."/>
            <person name="Zhang Z."/>
            <person name="Masuda Y."/>
            <person name="Itoh H."/>
            <person name="Senoo K."/>
        </authorList>
    </citation>
    <scope>NUCLEOTIDE SEQUENCE</scope>
    <source>
        <strain evidence="2">Red875</strain>
    </source>
</reference>
<proteinExistence type="inferred from homology"/>
<dbReference type="Gene3D" id="2.60.450.10">
    <property type="entry name" value="Lipopolysaccharide (LPS) transport protein A like domain"/>
    <property type="match status" value="1"/>
</dbReference>
<organism evidence="2 3">
    <name type="scientific">Geomesophilobacter sediminis</name>
    <dbReference type="NCBI Taxonomy" id="2798584"/>
    <lineage>
        <taxon>Bacteria</taxon>
        <taxon>Pseudomonadati</taxon>
        <taxon>Thermodesulfobacteriota</taxon>
        <taxon>Desulfuromonadia</taxon>
        <taxon>Geobacterales</taxon>
        <taxon>Geobacteraceae</taxon>
        <taxon>Geomesophilobacter</taxon>
    </lineage>
</organism>
<evidence type="ECO:0000259" key="1">
    <source>
        <dbReference type="Pfam" id="PF04453"/>
    </source>
</evidence>
<dbReference type="GO" id="GO:0009279">
    <property type="term" value="C:cell outer membrane"/>
    <property type="evidence" value="ECO:0007669"/>
    <property type="project" value="InterPro"/>
</dbReference>
<dbReference type="Pfam" id="PF04453">
    <property type="entry name" value="LptD"/>
    <property type="match status" value="1"/>
</dbReference>
<dbReference type="GO" id="GO:0043165">
    <property type="term" value="P:Gram-negative-bacterium-type cell outer membrane assembly"/>
    <property type="evidence" value="ECO:0007669"/>
    <property type="project" value="InterPro"/>
</dbReference>
<dbReference type="RefSeq" id="WP_199386811.1">
    <property type="nucleotide sequence ID" value="NZ_JAEMHM010000027.1"/>
</dbReference>
<feature type="domain" description="LptD C-terminal" evidence="1">
    <location>
        <begin position="268"/>
        <end position="616"/>
    </location>
</feature>